<keyword evidence="7" id="KW-0653">Protein transport</keyword>
<dbReference type="FunFam" id="1.10.418.10:FF:000215">
    <property type="entry name" value="Protein Hook homolog 3"/>
    <property type="match status" value="1"/>
</dbReference>
<reference evidence="16" key="1">
    <citation type="submission" date="2025-08" db="UniProtKB">
        <authorList>
            <consortium name="Ensembl"/>
        </authorList>
    </citation>
    <scope>IDENTIFICATION</scope>
</reference>
<feature type="compositionally biased region" description="Polar residues" evidence="14">
    <location>
        <begin position="666"/>
        <end position="685"/>
    </location>
</feature>
<feature type="coiled-coil region" evidence="13">
    <location>
        <begin position="468"/>
        <end position="629"/>
    </location>
</feature>
<dbReference type="Pfam" id="PF19047">
    <property type="entry name" value="HOOK_N"/>
    <property type="match status" value="1"/>
</dbReference>
<dbReference type="GO" id="GO:0051959">
    <property type="term" value="F:dynein light intermediate chain binding"/>
    <property type="evidence" value="ECO:0007669"/>
    <property type="project" value="TreeGrafter"/>
</dbReference>
<keyword evidence="5" id="KW-0963">Cytoplasm</keyword>
<name>A0A8C3IYS7_CHRPI</name>
<proteinExistence type="inferred from homology"/>
<dbReference type="InterPro" id="IPR036872">
    <property type="entry name" value="CH_dom_sf"/>
</dbReference>
<reference evidence="16" key="2">
    <citation type="submission" date="2025-09" db="UniProtKB">
        <authorList>
            <consortium name="Ensembl"/>
        </authorList>
    </citation>
    <scope>IDENTIFICATION</scope>
</reference>
<keyword evidence="8" id="KW-0333">Golgi apparatus</keyword>
<evidence type="ECO:0000256" key="8">
    <source>
        <dbReference type="ARBA" id="ARBA00023034"/>
    </source>
</evidence>
<evidence type="ECO:0000259" key="15">
    <source>
        <dbReference type="PROSITE" id="PS50021"/>
    </source>
</evidence>
<evidence type="ECO:0000313" key="17">
    <source>
        <dbReference type="Proteomes" id="UP000694380"/>
    </source>
</evidence>
<accession>A0A8C3IYS7</accession>
<dbReference type="Proteomes" id="UP000694380">
    <property type="component" value="Unplaced"/>
</dbReference>
<dbReference type="AlphaFoldDB" id="A0A8C3IYS7"/>
<dbReference type="SUPFAM" id="SSF116907">
    <property type="entry name" value="Hook domain"/>
    <property type="match status" value="1"/>
</dbReference>
<protein>
    <recommendedName>
        <fullName evidence="12">Protein Hook homolog 3</fullName>
    </recommendedName>
</protein>
<evidence type="ECO:0000256" key="1">
    <source>
        <dbReference type="ARBA" id="ARBA00004245"/>
    </source>
</evidence>
<dbReference type="Gene3D" id="1.10.418.10">
    <property type="entry name" value="Calponin-like domain"/>
    <property type="match status" value="1"/>
</dbReference>
<dbReference type="GO" id="GO:0008017">
    <property type="term" value="F:microtubule binding"/>
    <property type="evidence" value="ECO:0007669"/>
    <property type="project" value="InterPro"/>
</dbReference>
<dbReference type="InterPro" id="IPR008636">
    <property type="entry name" value="Hook_C"/>
</dbReference>
<comment type="similarity">
    <text evidence="3">Belongs to the hook family.</text>
</comment>
<dbReference type="GeneTree" id="ENSGT00940000158075"/>
<evidence type="ECO:0000256" key="5">
    <source>
        <dbReference type="ARBA" id="ARBA00022490"/>
    </source>
</evidence>
<dbReference type="GO" id="GO:0030705">
    <property type="term" value="P:cytoskeleton-dependent intracellular transport"/>
    <property type="evidence" value="ECO:0007669"/>
    <property type="project" value="InterPro"/>
</dbReference>
<dbReference type="GO" id="GO:0005874">
    <property type="term" value="C:microtubule"/>
    <property type="evidence" value="ECO:0007669"/>
    <property type="project" value="UniProtKB-KW"/>
</dbReference>
<gene>
    <name evidence="16" type="primary">HOOK3</name>
</gene>
<evidence type="ECO:0000256" key="6">
    <source>
        <dbReference type="ARBA" id="ARBA00022701"/>
    </source>
</evidence>
<dbReference type="Pfam" id="PF05622">
    <property type="entry name" value="HOOK"/>
    <property type="match status" value="1"/>
</dbReference>
<feature type="domain" description="Calponin-homology (CH)" evidence="15">
    <location>
        <begin position="10"/>
        <end position="126"/>
    </location>
</feature>
<evidence type="ECO:0000256" key="4">
    <source>
        <dbReference type="ARBA" id="ARBA00022448"/>
    </source>
</evidence>
<keyword evidence="17" id="KW-1185">Reference proteome</keyword>
<keyword evidence="4" id="KW-0813">Transport</keyword>
<comment type="function">
    <text evidence="11">Acts as an adapter protein linking the dynein motor complex to various cargos and converts dynein from a non-processive to a highly processive motor in the presence of dynactin. Facilitates the interaction between dynein and dynactin and activates dynein processivity (the ability to move along a microtubule for a long distance without falling off the track). Predominantly recruits 2 dyneins, which increases both the force and speed of the microtubule motor. Component of the FTS/Hook/FHIP complex (FHF complex). The FHF complex may function to promote vesicle trafficking and/or fusion via the homotypic vesicular protein sorting complex (the HOPS complex). May regulate clearance of endocytosed receptors such as MSR1. Participates in defining the architecture and localization of the Golgi complex. FHF complex promotes the distribution of AP-4 complex to the perinuclear area of the cell.</text>
</comment>
<evidence type="ECO:0000256" key="7">
    <source>
        <dbReference type="ARBA" id="ARBA00022927"/>
    </source>
</evidence>
<dbReference type="GO" id="GO:0005794">
    <property type="term" value="C:Golgi apparatus"/>
    <property type="evidence" value="ECO:0007669"/>
    <property type="project" value="UniProtKB-SubCell"/>
</dbReference>
<evidence type="ECO:0000256" key="12">
    <source>
        <dbReference type="ARBA" id="ARBA00069408"/>
    </source>
</evidence>
<dbReference type="PANTHER" id="PTHR18947:SF38">
    <property type="entry name" value="PROTEIN HOOK HOMOLOG 3"/>
    <property type="match status" value="1"/>
</dbReference>
<comment type="subcellular location">
    <subcellularLocation>
        <location evidence="1">Cytoplasm</location>
        <location evidence="1">Cytoskeleton</location>
    </subcellularLocation>
    <subcellularLocation>
        <location evidence="2">Golgi apparatus</location>
    </subcellularLocation>
</comment>
<keyword evidence="10" id="KW-0206">Cytoskeleton</keyword>
<keyword evidence="9 13" id="KW-0175">Coiled coil</keyword>
<feature type="region of interest" description="Disordered" evidence="14">
    <location>
        <begin position="661"/>
        <end position="697"/>
    </location>
</feature>
<sequence>MFNVESLERAELGESLLTWIQTFNVEAPCQTVEDLTNGVVMAQVLQKIDPAYFDDNWLSRIKTEVGDNWRLKISNLKKILKGILDYNHEILGQQINDFTLPDVNLIGEHSDVAELGRMLQLILGCAVNCEQKQEYIQTIMMMEESVQHVVMTAIQELKKTTEELNEALATKEEIAQRCHELDMQVAALQEEKSSLLAENQILMERLNQSDSIEDPNSPAGRRHLQLQTQLEQLQEETFRLEAAKDDYRIRCEELEKEIAELRQQNEELTTLAEEAQSLKDEMDVLRHSSDKVAKLESQVESYKKKLEDLGDLRRQVKLLEEKNTMYMQNTVSLEEELRKANAARSQLETYKRQVVELQNRLSEESKKADKLEFEYKLLKEKVDSLQKEKDRLRTERDSLKETIEELRCVQAQEGQLTTSGLMPLGSQESSDSLAAEIVTPEIKEKLIRLQHENKMLKLNQEGSDNEKIALLQSLLDDANLRKNELETENRLVNQRLLEVQSQVEELQKSLQDQGSKAEDSVLLKKKLEEHLEKLHEANNEIQRKRAIIEDLEPRYNSSSLKIEELQEALRKKEEEMKQMEERYKKYLEKAKSVIRTLDPKQNQGTAPEIQALKNQLQERDRMFHSLEKEYEKTKTQREMEEKFIVSAWYNMGMTLHKKAAEDRLASTGSGQSFLARQRQATSTRRSYPGHVQPATAR</sequence>
<dbReference type="GO" id="GO:0015031">
    <property type="term" value="P:protein transport"/>
    <property type="evidence" value="ECO:0007669"/>
    <property type="project" value="UniProtKB-KW"/>
</dbReference>
<evidence type="ECO:0000256" key="3">
    <source>
        <dbReference type="ARBA" id="ARBA00006946"/>
    </source>
</evidence>
<evidence type="ECO:0000256" key="2">
    <source>
        <dbReference type="ARBA" id="ARBA00004555"/>
    </source>
</evidence>
<dbReference type="Ensembl" id="ENSCPBT00000046902.1">
    <property type="protein sequence ID" value="ENSCPBP00000040027.1"/>
    <property type="gene ID" value="ENSCPBG00000027530.1"/>
</dbReference>
<evidence type="ECO:0000256" key="14">
    <source>
        <dbReference type="SAM" id="MobiDB-lite"/>
    </source>
</evidence>
<evidence type="ECO:0000256" key="13">
    <source>
        <dbReference type="SAM" id="Coils"/>
    </source>
</evidence>
<dbReference type="GO" id="GO:0031122">
    <property type="term" value="P:cytoplasmic microtubule organization"/>
    <property type="evidence" value="ECO:0007669"/>
    <property type="project" value="InterPro"/>
</dbReference>
<evidence type="ECO:0000256" key="11">
    <source>
        <dbReference type="ARBA" id="ARBA00059999"/>
    </source>
</evidence>
<dbReference type="PROSITE" id="PS50021">
    <property type="entry name" value="CH"/>
    <property type="match status" value="1"/>
</dbReference>
<organism evidence="16 17">
    <name type="scientific">Chrysemys picta bellii</name>
    <name type="common">Western painted turtle</name>
    <name type="synonym">Emys bellii</name>
    <dbReference type="NCBI Taxonomy" id="8478"/>
    <lineage>
        <taxon>Eukaryota</taxon>
        <taxon>Metazoa</taxon>
        <taxon>Chordata</taxon>
        <taxon>Craniata</taxon>
        <taxon>Vertebrata</taxon>
        <taxon>Euteleostomi</taxon>
        <taxon>Archelosauria</taxon>
        <taxon>Testudinata</taxon>
        <taxon>Testudines</taxon>
        <taxon>Cryptodira</taxon>
        <taxon>Durocryptodira</taxon>
        <taxon>Testudinoidea</taxon>
        <taxon>Emydidae</taxon>
        <taxon>Chrysemys</taxon>
    </lineage>
</organism>
<dbReference type="GO" id="GO:0005813">
    <property type="term" value="C:centrosome"/>
    <property type="evidence" value="ECO:0007669"/>
    <property type="project" value="TreeGrafter"/>
</dbReference>
<dbReference type="PANTHER" id="PTHR18947">
    <property type="entry name" value="HOOK PROTEINS"/>
    <property type="match status" value="1"/>
</dbReference>
<dbReference type="InterPro" id="IPR043936">
    <property type="entry name" value="HOOK_N"/>
</dbReference>
<evidence type="ECO:0000256" key="10">
    <source>
        <dbReference type="ARBA" id="ARBA00023212"/>
    </source>
</evidence>
<feature type="coiled-coil region" evidence="13">
    <location>
        <begin position="150"/>
        <end position="409"/>
    </location>
</feature>
<dbReference type="InterPro" id="IPR001715">
    <property type="entry name" value="CH_dom"/>
</dbReference>
<keyword evidence="6" id="KW-0493">Microtubule</keyword>
<evidence type="ECO:0000256" key="9">
    <source>
        <dbReference type="ARBA" id="ARBA00023054"/>
    </source>
</evidence>
<evidence type="ECO:0000313" key="16">
    <source>
        <dbReference type="Ensembl" id="ENSCPBP00000040027.1"/>
    </source>
</evidence>